<dbReference type="PaxDb" id="593117-TGAM_2107"/>
<evidence type="ECO:0000313" key="3">
    <source>
        <dbReference type="EMBL" id="ACS34609.1"/>
    </source>
</evidence>
<dbReference type="PATRIC" id="fig|593117.10.peg.2115"/>
<dbReference type="KEGG" id="tga:TGAM_2107"/>
<evidence type="ECO:0000259" key="2">
    <source>
        <dbReference type="Pfam" id="PF19289"/>
    </source>
</evidence>
<dbReference type="EMBL" id="CP001398">
    <property type="protein sequence ID" value="ACS34609.1"/>
    <property type="molecule type" value="Genomic_DNA"/>
</dbReference>
<dbReference type="InterPro" id="IPR045569">
    <property type="entry name" value="Metalloprtase-TldD/E_C"/>
</dbReference>
<dbReference type="PANTHER" id="PTHR43421:SF1">
    <property type="entry name" value="METALLOPROTEASE PMBA"/>
    <property type="match status" value="1"/>
</dbReference>
<sequence length="438" mass="48448">MIGMEAVERLAGILDKRNVEWEIYWEEGKSASFRIERERIERAQWKFYSGIGLRVGLNGRVGFSYVTGLDHDEKSLFELVKRAEKLARIGSRPFRGFPTREKFPRVRGLYDKSIDDLDFDEAHSLAGEFVERMREMRGERGEYTLAGAMSFGTVRAGIVNSNGIEGEEPRTGLAIWAYAVKKNSRSGSGYASQSYTTLEGVHEGEELIRRAMNEAESSQRAEKIEGFSGEVLLEPQVVEALVYLFLENLYGDSVYYSRSRFSVGDLGKSVLSGNVSIIDDPTLGFSPGSYSFDGEGVPGRRKVLISRGELRSFLLDHTYGKLLGLDSTGNALRDFRSIPRIGTGNVLVGRGSENLGDWSGVVVSKVFGEHTANPVTGDFSLTVELGYVVENGEATPFSGNMVSGNVFEALGSVSRVGKELERRGSFYSPRIVTEVRLV</sequence>
<dbReference type="GO" id="GO:0006508">
    <property type="term" value="P:proteolysis"/>
    <property type="evidence" value="ECO:0007669"/>
    <property type="project" value="InterPro"/>
</dbReference>
<dbReference type="Gene3D" id="3.30.2290.10">
    <property type="entry name" value="PmbA/TldD superfamily"/>
    <property type="match status" value="1"/>
</dbReference>
<dbReference type="Pfam" id="PF19289">
    <property type="entry name" value="PmbA_TldD_3rd"/>
    <property type="match status" value="1"/>
</dbReference>
<dbReference type="GO" id="GO:0008237">
    <property type="term" value="F:metallopeptidase activity"/>
    <property type="evidence" value="ECO:0007669"/>
    <property type="project" value="InterPro"/>
</dbReference>
<dbReference type="InterPro" id="IPR036059">
    <property type="entry name" value="TldD/PmbA_sf"/>
</dbReference>
<dbReference type="InterPro" id="IPR002510">
    <property type="entry name" value="Metalloprtase-TldD/E_N"/>
</dbReference>
<dbReference type="GO" id="GO:0005829">
    <property type="term" value="C:cytosol"/>
    <property type="evidence" value="ECO:0007669"/>
    <property type="project" value="TreeGrafter"/>
</dbReference>
<name>C5A2J0_THEGJ</name>
<evidence type="ECO:0000259" key="1">
    <source>
        <dbReference type="Pfam" id="PF01523"/>
    </source>
</evidence>
<dbReference type="InterPro" id="IPR047657">
    <property type="entry name" value="PmbA"/>
</dbReference>
<keyword evidence="4" id="KW-1185">Reference proteome</keyword>
<protein>
    <submittedName>
        <fullName evidence="3">Peptidase U62, modulator of DNA gyrase, PmbA/TldD protein-like protein (TldD/pmbA)</fullName>
    </submittedName>
</protein>
<dbReference type="HOGENOM" id="CLU_026425_4_2_2"/>
<feature type="domain" description="Metalloprotease TldD/E N-terminal" evidence="1">
    <location>
        <begin position="21"/>
        <end position="87"/>
    </location>
</feature>
<dbReference type="Proteomes" id="UP000001488">
    <property type="component" value="Chromosome"/>
</dbReference>
<dbReference type="eggNOG" id="arCOG00322">
    <property type="taxonomic scope" value="Archaea"/>
</dbReference>
<evidence type="ECO:0000313" key="4">
    <source>
        <dbReference type="Proteomes" id="UP000001488"/>
    </source>
</evidence>
<dbReference type="InterPro" id="IPR035068">
    <property type="entry name" value="TldD/PmbA_N"/>
</dbReference>
<dbReference type="SUPFAM" id="SSF111283">
    <property type="entry name" value="Putative modulator of DNA gyrase, PmbA/TldD"/>
    <property type="match status" value="1"/>
</dbReference>
<organism evidence="3 4">
    <name type="scientific">Thermococcus gammatolerans (strain DSM 15229 / JCM 11827 / EJ3)</name>
    <dbReference type="NCBI Taxonomy" id="593117"/>
    <lineage>
        <taxon>Archaea</taxon>
        <taxon>Methanobacteriati</taxon>
        <taxon>Methanobacteriota</taxon>
        <taxon>Thermococci</taxon>
        <taxon>Thermococcales</taxon>
        <taxon>Thermococcaceae</taxon>
        <taxon>Thermococcus</taxon>
    </lineage>
</organism>
<dbReference type="STRING" id="593117.TGAM_2107"/>
<dbReference type="PANTHER" id="PTHR43421">
    <property type="entry name" value="METALLOPROTEASE PMBA"/>
    <property type="match status" value="1"/>
</dbReference>
<dbReference type="AlphaFoldDB" id="C5A2J0"/>
<reference evidence="3 4" key="1">
    <citation type="journal article" date="2007" name="Genome Biol.">
        <title>Genome analysis and genome-wide proteomics of Thermococcus gammatolerans, the most radioresistant organism known amongst the Archaea.</title>
        <authorList>
            <person name="Zivanovic Y."/>
            <person name="Armengaud J."/>
            <person name="Lagorce A."/>
            <person name="Leplat C."/>
            <person name="Guerin P."/>
            <person name="Dutertre M."/>
            <person name="Anthouard V."/>
            <person name="Forterre P."/>
            <person name="Wincker P."/>
            <person name="Confalonieri F."/>
        </authorList>
    </citation>
    <scope>NUCLEOTIDE SEQUENCE [LARGE SCALE GENOMIC DNA]</scope>
    <source>
        <strain evidence="4">DSM 15229 / JCM 11827 / EJ3</strain>
    </source>
</reference>
<accession>C5A2J0</accession>
<gene>
    <name evidence="3" type="primary">tldD</name>
    <name evidence="3" type="ordered locus">TGAM_2107</name>
</gene>
<proteinExistence type="predicted"/>
<feature type="domain" description="Metalloprotease TldD/E C-terminal" evidence="2">
    <location>
        <begin position="230"/>
        <end position="433"/>
    </location>
</feature>
<dbReference type="Pfam" id="PF01523">
    <property type="entry name" value="PmbA_TldD_1st"/>
    <property type="match status" value="1"/>
</dbReference>